<keyword evidence="1" id="KW-0812">Transmembrane</keyword>
<sequence length="128" mass="13071">MSTITVQMSGAAGRRPAPSAGVARSHLRLTRRGRALLVAVVAAPVLAVTVWFGLNGGGAAADGHSAARPAAVEQVTVAQGQSLWQIAVEVAPHDDPRDVVAAIVDMNGLQSSVLTPGQTLAIPSQYSK</sequence>
<gene>
    <name evidence="3" type="ORF">GCM10022288_02650</name>
</gene>
<feature type="transmembrane region" description="Helical" evidence="1">
    <location>
        <begin position="35"/>
        <end position="54"/>
    </location>
</feature>
<reference evidence="4" key="1">
    <citation type="journal article" date="2019" name="Int. J. Syst. Evol. Microbiol.">
        <title>The Global Catalogue of Microorganisms (GCM) 10K type strain sequencing project: providing services to taxonomists for standard genome sequencing and annotation.</title>
        <authorList>
            <consortium name="The Broad Institute Genomics Platform"/>
            <consortium name="The Broad Institute Genome Sequencing Center for Infectious Disease"/>
            <person name="Wu L."/>
            <person name="Ma J."/>
        </authorList>
    </citation>
    <scope>NUCLEOTIDE SEQUENCE [LARGE SCALE GENOMIC DNA]</scope>
    <source>
        <strain evidence="4">JCM 17593</strain>
    </source>
</reference>
<dbReference type="EMBL" id="BAABBX010000002">
    <property type="protein sequence ID" value="GAA4183415.1"/>
    <property type="molecule type" value="Genomic_DNA"/>
</dbReference>
<dbReference type="Proteomes" id="UP001500213">
    <property type="component" value="Unassembled WGS sequence"/>
</dbReference>
<comment type="caution">
    <text evidence="3">The sequence shown here is derived from an EMBL/GenBank/DDBJ whole genome shotgun (WGS) entry which is preliminary data.</text>
</comment>
<dbReference type="PROSITE" id="PS51782">
    <property type="entry name" value="LYSM"/>
    <property type="match status" value="1"/>
</dbReference>
<keyword evidence="1" id="KW-1133">Transmembrane helix</keyword>
<protein>
    <recommendedName>
        <fullName evidence="2">LysM domain-containing protein</fullName>
    </recommendedName>
</protein>
<dbReference type="SMART" id="SM00257">
    <property type="entry name" value="LysM"/>
    <property type="match status" value="1"/>
</dbReference>
<keyword evidence="4" id="KW-1185">Reference proteome</keyword>
<dbReference type="CDD" id="cd00118">
    <property type="entry name" value="LysM"/>
    <property type="match status" value="1"/>
</dbReference>
<evidence type="ECO:0000313" key="3">
    <source>
        <dbReference type="EMBL" id="GAA4183415.1"/>
    </source>
</evidence>
<evidence type="ECO:0000256" key="1">
    <source>
        <dbReference type="SAM" id="Phobius"/>
    </source>
</evidence>
<dbReference type="RefSeq" id="WP_344773012.1">
    <property type="nucleotide sequence ID" value="NZ_BAABBX010000002.1"/>
</dbReference>
<evidence type="ECO:0000313" key="4">
    <source>
        <dbReference type="Proteomes" id="UP001500213"/>
    </source>
</evidence>
<dbReference type="Gene3D" id="3.10.350.10">
    <property type="entry name" value="LysM domain"/>
    <property type="match status" value="1"/>
</dbReference>
<feature type="domain" description="LysM" evidence="2">
    <location>
        <begin position="73"/>
        <end position="122"/>
    </location>
</feature>
<name>A0ABP8AGH4_9MICO</name>
<keyword evidence="1" id="KW-0472">Membrane</keyword>
<accession>A0ABP8AGH4</accession>
<proteinExistence type="predicted"/>
<organism evidence="3 4">
    <name type="scientific">Gryllotalpicola kribbensis</name>
    <dbReference type="NCBI Taxonomy" id="993084"/>
    <lineage>
        <taxon>Bacteria</taxon>
        <taxon>Bacillati</taxon>
        <taxon>Actinomycetota</taxon>
        <taxon>Actinomycetes</taxon>
        <taxon>Micrococcales</taxon>
        <taxon>Microbacteriaceae</taxon>
        <taxon>Gryllotalpicola</taxon>
    </lineage>
</organism>
<dbReference type="InterPro" id="IPR018392">
    <property type="entry name" value="LysM"/>
</dbReference>
<dbReference type="Pfam" id="PF01476">
    <property type="entry name" value="LysM"/>
    <property type="match status" value="1"/>
</dbReference>
<dbReference type="InterPro" id="IPR036779">
    <property type="entry name" value="LysM_dom_sf"/>
</dbReference>
<evidence type="ECO:0000259" key="2">
    <source>
        <dbReference type="PROSITE" id="PS51782"/>
    </source>
</evidence>